<feature type="transmembrane region" description="Helical" evidence="1">
    <location>
        <begin position="242"/>
        <end position="263"/>
    </location>
</feature>
<dbReference type="AlphaFoldDB" id="A0AAW7CPD3"/>
<feature type="transmembrane region" description="Helical" evidence="1">
    <location>
        <begin position="303"/>
        <end position="323"/>
    </location>
</feature>
<keyword evidence="1" id="KW-1133">Transmembrane helix</keyword>
<feature type="transmembrane region" description="Helical" evidence="1">
    <location>
        <begin position="12"/>
        <end position="35"/>
    </location>
</feature>
<dbReference type="GeneID" id="83611265"/>
<name>A0AAW7CPD3_9GAMM</name>
<keyword evidence="1" id="KW-0472">Membrane</keyword>
<reference evidence="2" key="1">
    <citation type="submission" date="2023-06" db="EMBL/GenBank/DDBJ databases">
        <title>Acute promotion of culturable opportunistic pathogens and persistent increase of antibiotic resistance following antibiotic exposure in mouse gut microbiota.</title>
        <authorList>
            <person name="Li L."/>
            <person name="Wang B."/>
            <person name="Sun Y."/>
            <person name="Wang M."/>
            <person name="Xu H."/>
        </authorList>
    </citation>
    <scope>NUCLEOTIDE SEQUENCE</scope>
    <source>
        <strain evidence="2">EPA10_1</strain>
    </source>
</reference>
<feature type="transmembrane region" description="Helical" evidence="1">
    <location>
        <begin position="188"/>
        <end position="209"/>
    </location>
</feature>
<dbReference type="InterPro" id="IPR025686">
    <property type="entry name" value="Glucos_trans_II"/>
</dbReference>
<evidence type="ECO:0000313" key="2">
    <source>
        <dbReference type="EMBL" id="MDL5353586.1"/>
    </source>
</evidence>
<dbReference type="Proteomes" id="UP001224739">
    <property type="component" value="Unassembled WGS sequence"/>
</dbReference>
<feature type="transmembrane region" description="Helical" evidence="1">
    <location>
        <begin position="275"/>
        <end position="297"/>
    </location>
</feature>
<gene>
    <name evidence="2" type="ORF">QSH02_01855</name>
</gene>
<dbReference type="EMBL" id="JASVWL010000001">
    <property type="protein sequence ID" value="MDL5353586.1"/>
    <property type="molecule type" value="Genomic_DNA"/>
</dbReference>
<feature type="transmembrane region" description="Helical" evidence="1">
    <location>
        <begin position="335"/>
        <end position="354"/>
    </location>
</feature>
<dbReference type="RefSeq" id="WP_286038759.1">
    <property type="nucleotide sequence ID" value="NZ_JASVWJ010000001.1"/>
</dbReference>
<feature type="transmembrane region" description="Helical" evidence="1">
    <location>
        <begin position="71"/>
        <end position="94"/>
    </location>
</feature>
<sequence length="474" mass="54090">MLNNYIIKEKKAVFICLTICLLLIIPIILSGSIYIDDNTRVIRHFNWTGDGRFLANYFFEILSLGNGVLDYYPWTNILSSLIIGFSSIIIAYSLNIKGTTNIILICSGMMSSPFILSNLSYRFDSIIMAISFTVAIIPFIFYSNIKKFFIVSYCCLLISSYLYQPSVSAFVCMAIVYSTYLMNSIKCILKTLSLSAIVFSLSIITFFIINNINGGVDRSELFFHSDNPIGILEYNLNRSAQLIFWSSNGITKIIYLIASIAFISSCIKTAIKSLSFVFIYIFSLFSIIILSFILNSVLLSPWFTSRTMICFPFVVTYCFLLFIKNFNLSIKLKNIFSTITVFCSLIFCSIYANALSSQDSLNRVYFSKIMSKVDGDIKKLAVYGEQPRPREFVRANSVYPLLDNIVPNYMKRGSGWAQVYLHRNSSRFRMITMQEQEQIFKESCGNGVWNNGELFDYKVFKNVLIISFSGQFCK</sequence>
<organism evidence="2 3">
    <name type="scientific">Proteus faecis</name>
    <dbReference type="NCBI Taxonomy" id="2050967"/>
    <lineage>
        <taxon>Bacteria</taxon>
        <taxon>Pseudomonadati</taxon>
        <taxon>Pseudomonadota</taxon>
        <taxon>Gammaproteobacteria</taxon>
        <taxon>Enterobacterales</taxon>
        <taxon>Morganellaceae</taxon>
        <taxon>Proteus</taxon>
    </lineage>
</organism>
<feature type="transmembrane region" description="Helical" evidence="1">
    <location>
        <begin position="119"/>
        <end position="142"/>
    </location>
</feature>
<dbReference type="Pfam" id="PF14264">
    <property type="entry name" value="Glucos_trans_II"/>
    <property type="match status" value="1"/>
</dbReference>
<feature type="transmembrane region" description="Helical" evidence="1">
    <location>
        <begin position="148"/>
        <end position="176"/>
    </location>
</feature>
<protein>
    <submittedName>
        <fullName evidence="2">Glucosyltransferase domain-containing protein</fullName>
    </submittedName>
</protein>
<evidence type="ECO:0000256" key="1">
    <source>
        <dbReference type="SAM" id="Phobius"/>
    </source>
</evidence>
<accession>A0AAW7CPD3</accession>
<evidence type="ECO:0000313" key="3">
    <source>
        <dbReference type="Proteomes" id="UP001224739"/>
    </source>
</evidence>
<comment type="caution">
    <text evidence="2">The sequence shown here is derived from an EMBL/GenBank/DDBJ whole genome shotgun (WGS) entry which is preliminary data.</text>
</comment>
<keyword evidence="1" id="KW-0812">Transmembrane</keyword>
<proteinExistence type="predicted"/>